<dbReference type="AlphaFoldDB" id="C5K6R4"/>
<evidence type="ECO:0000313" key="4">
    <source>
        <dbReference type="Proteomes" id="UP000007800"/>
    </source>
</evidence>
<protein>
    <submittedName>
        <fullName evidence="3">Uncharacterized protein</fullName>
    </submittedName>
</protein>
<sequence>MWTMGDFVIFFIALSDAKLFDGVDIGPPGQLDLIEGSMPQETTKPFSFSDLTLSPTDLFFTTTTVAPPPEIEKTGNSASVEPPTDYSAVLTAMLALIILMSAVGLMQLLVLMKVMMAMQSQDGRPDLEEGHSVPDKSLTGTVASECVAAGLQIA</sequence>
<evidence type="ECO:0000313" key="3">
    <source>
        <dbReference type="EMBL" id="EER19984.1"/>
    </source>
</evidence>
<feature type="transmembrane region" description="Helical" evidence="1">
    <location>
        <begin position="86"/>
        <end position="111"/>
    </location>
</feature>
<keyword evidence="1" id="KW-1133">Transmembrane helix</keyword>
<dbReference type="InParanoid" id="C5K6R4"/>
<dbReference type="EMBL" id="GG670888">
    <property type="protein sequence ID" value="EER19984.1"/>
    <property type="molecule type" value="Genomic_DNA"/>
</dbReference>
<dbReference type="Proteomes" id="UP000007800">
    <property type="component" value="Unassembled WGS sequence"/>
</dbReference>
<feature type="chain" id="PRO_5002951728" evidence="2">
    <location>
        <begin position="18"/>
        <end position="154"/>
    </location>
</feature>
<evidence type="ECO:0000256" key="1">
    <source>
        <dbReference type="SAM" id="Phobius"/>
    </source>
</evidence>
<dbReference type="RefSeq" id="XP_002788188.1">
    <property type="nucleotide sequence ID" value="XM_002788142.1"/>
</dbReference>
<name>C5K6R4_PERM5</name>
<accession>C5K6R4</accession>
<feature type="signal peptide" evidence="2">
    <location>
        <begin position="1"/>
        <end position="17"/>
    </location>
</feature>
<reference evidence="3 4" key="1">
    <citation type="submission" date="2008-07" db="EMBL/GenBank/DDBJ databases">
        <authorList>
            <person name="El-Sayed N."/>
            <person name="Caler E."/>
            <person name="Inman J."/>
            <person name="Amedeo P."/>
            <person name="Hass B."/>
            <person name="Wortman J."/>
        </authorList>
    </citation>
    <scope>NUCLEOTIDE SEQUENCE [LARGE SCALE GENOMIC DNA]</scope>
    <source>
        <strain evidence="4">ATCC 50983 / TXsc</strain>
    </source>
</reference>
<gene>
    <name evidence="3" type="ORF">Pmar_PMAR006881</name>
</gene>
<keyword evidence="1" id="KW-0472">Membrane</keyword>
<proteinExistence type="predicted"/>
<organism evidence="4">
    <name type="scientific">Perkinsus marinus (strain ATCC 50983 / TXsc)</name>
    <dbReference type="NCBI Taxonomy" id="423536"/>
    <lineage>
        <taxon>Eukaryota</taxon>
        <taxon>Sar</taxon>
        <taxon>Alveolata</taxon>
        <taxon>Perkinsozoa</taxon>
        <taxon>Perkinsea</taxon>
        <taxon>Perkinsida</taxon>
        <taxon>Perkinsidae</taxon>
        <taxon>Perkinsus</taxon>
    </lineage>
</organism>
<keyword evidence="2" id="KW-0732">Signal</keyword>
<dbReference type="GeneID" id="9058801"/>
<evidence type="ECO:0000256" key="2">
    <source>
        <dbReference type="SAM" id="SignalP"/>
    </source>
</evidence>
<keyword evidence="4" id="KW-1185">Reference proteome</keyword>
<keyword evidence="1" id="KW-0812">Transmembrane</keyword>